<dbReference type="PANTHER" id="PTHR16079">
    <property type="entry name" value="UBIQUITIN LIGASE PROTEIN CHFR"/>
    <property type="match status" value="1"/>
</dbReference>
<proteinExistence type="predicted"/>
<dbReference type="AlphaFoldDB" id="A0A507CI04"/>
<reference evidence="7 8" key="1">
    <citation type="journal article" date="2019" name="Sci. Rep.">
        <title>Comparative genomics of chytrid fungi reveal insights into the obligate biotrophic and pathogenic lifestyle of Synchytrium endobioticum.</title>
        <authorList>
            <person name="van de Vossenberg B.T.L.H."/>
            <person name="Warris S."/>
            <person name="Nguyen H.D.T."/>
            <person name="van Gent-Pelzer M.P.E."/>
            <person name="Joly D.L."/>
            <person name="van de Geest H.C."/>
            <person name="Bonants P.J.M."/>
            <person name="Smith D.S."/>
            <person name="Levesque C.A."/>
            <person name="van der Lee T.A.J."/>
        </authorList>
    </citation>
    <scope>NUCLEOTIDE SEQUENCE [LARGE SCALE GENOMIC DNA]</scope>
    <source>
        <strain evidence="7 8">JEL517</strain>
    </source>
</reference>
<name>A0A507CI04_9FUNG</name>
<dbReference type="OrthoDB" id="1305878at2759"/>
<evidence type="ECO:0000256" key="3">
    <source>
        <dbReference type="ARBA" id="ARBA00022833"/>
    </source>
</evidence>
<evidence type="ECO:0000313" key="7">
    <source>
        <dbReference type="EMBL" id="TPX37704.1"/>
    </source>
</evidence>
<comment type="caution">
    <text evidence="7">The sequence shown here is derived from an EMBL/GenBank/DDBJ whole genome shotgun (WGS) entry which is preliminary data.</text>
</comment>
<protein>
    <recommendedName>
        <fullName evidence="9">RING-type E3 ubiquitin transferase</fullName>
    </recommendedName>
</protein>
<dbReference type="PROSITE" id="PS50089">
    <property type="entry name" value="ZF_RING_2"/>
    <property type="match status" value="1"/>
</dbReference>
<dbReference type="PROSITE" id="PS50006">
    <property type="entry name" value="FHA_DOMAIN"/>
    <property type="match status" value="1"/>
</dbReference>
<dbReference type="InterPro" id="IPR008984">
    <property type="entry name" value="SMAD_FHA_dom_sf"/>
</dbReference>
<dbReference type="SMART" id="SM00240">
    <property type="entry name" value="FHA"/>
    <property type="match status" value="1"/>
</dbReference>
<dbReference type="InterPro" id="IPR000253">
    <property type="entry name" value="FHA_dom"/>
</dbReference>
<evidence type="ECO:0000313" key="8">
    <source>
        <dbReference type="Proteomes" id="UP000319731"/>
    </source>
</evidence>
<feature type="domain" description="RING-type" evidence="6">
    <location>
        <begin position="193"/>
        <end position="236"/>
    </location>
</feature>
<organism evidence="7 8">
    <name type="scientific">Synchytrium microbalum</name>
    <dbReference type="NCBI Taxonomy" id="1806994"/>
    <lineage>
        <taxon>Eukaryota</taxon>
        <taxon>Fungi</taxon>
        <taxon>Fungi incertae sedis</taxon>
        <taxon>Chytridiomycota</taxon>
        <taxon>Chytridiomycota incertae sedis</taxon>
        <taxon>Chytridiomycetes</taxon>
        <taxon>Synchytriales</taxon>
        <taxon>Synchytriaceae</taxon>
        <taxon>Synchytrium</taxon>
    </lineage>
</organism>
<evidence type="ECO:0008006" key="9">
    <source>
        <dbReference type="Google" id="ProtNLM"/>
    </source>
</evidence>
<evidence type="ECO:0000256" key="1">
    <source>
        <dbReference type="ARBA" id="ARBA00022723"/>
    </source>
</evidence>
<evidence type="ECO:0000256" key="4">
    <source>
        <dbReference type="PROSITE-ProRule" id="PRU00175"/>
    </source>
</evidence>
<dbReference type="CDD" id="cd16503">
    <property type="entry name" value="RING-HC_CHFR"/>
    <property type="match status" value="1"/>
</dbReference>
<dbReference type="Gene3D" id="3.30.40.10">
    <property type="entry name" value="Zinc/RING finger domain, C3HC4 (zinc finger)"/>
    <property type="match status" value="1"/>
</dbReference>
<dbReference type="Proteomes" id="UP000319731">
    <property type="component" value="Unassembled WGS sequence"/>
</dbReference>
<dbReference type="SUPFAM" id="SSF49879">
    <property type="entry name" value="SMAD/FHA domain"/>
    <property type="match status" value="1"/>
</dbReference>
<accession>A0A507CI04</accession>
<evidence type="ECO:0000259" key="5">
    <source>
        <dbReference type="PROSITE" id="PS50006"/>
    </source>
</evidence>
<dbReference type="GO" id="GO:0004842">
    <property type="term" value="F:ubiquitin-protein transferase activity"/>
    <property type="evidence" value="ECO:0007669"/>
    <property type="project" value="TreeGrafter"/>
</dbReference>
<dbReference type="InterPro" id="IPR018957">
    <property type="entry name" value="Znf_C3HC4_RING-type"/>
</dbReference>
<keyword evidence="2 4" id="KW-0863">Zinc-finger</keyword>
<dbReference type="PANTHER" id="PTHR16079:SF4">
    <property type="entry name" value="E3 UBIQUITIN-PROTEIN LIGASE CHFR"/>
    <property type="match status" value="1"/>
</dbReference>
<dbReference type="FunFam" id="3.30.40.10:FF:000203">
    <property type="entry name" value="E3 ubiquitin-protein ligase CHFR isoform X1"/>
    <property type="match status" value="1"/>
</dbReference>
<dbReference type="EMBL" id="QEAO01000002">
    <property type="protein sequence ID" value="TPX37704.1"/>
    <property type="molecule type" value="Genomic_DNA"/>
</dbReference>
<dbReference type="Pfam" id="PF00498">
    <property type="entry name" value="FHA"/>
    <property type="match status" value="1"/>
</dbReference>
<keyword evidence="3" id="KW-0862">Zinc</keyword>
<evidence type="ECO:0000259" key="6">
    <source>
        <dbReference type="PROSITE" id="PS50089"/>
    </source>
</evidence>
<keyword evidence="1" id="KW-0479">Metal-binding</keyword>
<dbReference type="GeneID" id="42001759"/>
<dbReference type="RefSeq" id="XP_031027615.1">
    <property type="nucleotide sequence ID" value="XM_031166462.1"/>
</dbReference>
<dbReference type="InterPro" id="IPR013083">
    <property type="entry name" value="Znf_RING/FYVE/PHD"/>
</dbReference>
<dbReference type="GO" id="GO:0005634">
    <property type="term" value="C:nucleus"/>
    <property type="evidence" value="ECO:0007669"/>
    <property type="project" value="TreeGrafter"/>
</dbReference>
<dbReference type="InterPro" id="IPR052256">
    <property type="entry name" value="E3_ubiquitin-ligase_CHFR"/>
</dbReference>
<sequence length="447" mass="49751">MSSQDDKPRDENCWGLLSSSKQTAAFPDVPLKSQQMLYFGRSSNSFGQIGSSLSLSAKHFRLHLDFNGRVTLTDSSTNGTFLNDERLEKLQSRIVSDGDTIYMSKVDPSLPDYTVKLYKERISTLTHSSSSPGPSSGLKRPFTALMANQSDDEDVFSDGLTQKVASSSNDEKIKKQKQMVEDEKDELEEILTCGICQDLLFQAVSAVPCLHNFCGACFSAWIDKCKPMAPECPNCRTQCKLVKKNHTIASLADTFLKAHPEKARPAAEQEDMKARNKIDGEMKLSNDYDASIHDSDEDSAADEMQVHLPDAAEAFNKISSFNLRNIGAAFNHNIFENVVFQEYLRAKNMDVPQFYQSGINKLRDKTWKIEMLASTGQVYVPQRPGSAIPPLVQVDPDAYACILCASKILAEMAFLCRKETPKAELPESERLLVWEELSYGTAQSTAC</sequence>
<dbReference type="GO" id="GO:0016567">
    <property type="term" value="P:protein ubiquitination"/>
    <property type="evidence" value="ECO:0007669"/>
    <property type="project" value="TreeGrafter"/>
</dbReference>
<dbReference type="Pfam" id="PF00097">
    <property type="entry name" value="zf-C3HC4"/>
    <property type="match status" value="1"/>
</dbReference>
<dbReference type="GO" id="GO:0008270">
    <property type="term" value="F:zinc ion binding"/>
    <property type="evidence" value="ECO:0007669"/>
    <property type="project" value="UniProtKB-KW"/>
</dbReference>
<dbReference type="GO" id="GO:0006511">
    <property type="term" value="P:ubiquitin-dependent protein catabolic process"/>
    <property type="evidence" value="ECO:0007669"/>
    <property type="project" value="TreeGrafter"/>
</dbReference>
<keyword evidence="8" id="KW-1185">Reference proteome</keyword>
<dbReference type="Gene3D" id="2.60.200.20">
    <property type="match status" value="1"/>
</dbReference>
<dbReference type="STRING" id="1806994.A0A507CI04"/>
<evidence type="ECO:0000256" key="2">
    <source>
        <dbReference type="ARBA" id="ARBA00022771"/>
    </source>
</evidence>
<feature type="domain" description="FHA" evidence="5">
    <location>
        <begin position="37"/>
        <end position="87"/>
    </location>
</feature>
<dbReference type="SUPFAM" id="SSF57850">
    <property type="entry name" value="RING/U-box"/>
    <property type="match status" value="1"/>
</dbReference>
<gene>
    <name evidence="7" type="ORF">SmJEL517_g00533</name>
</gene>
<dbReference type="InterPro" id="IPR001841">
    <property type="entry name" value="Znf_RING"/>
</dbReference>